<feature type="transmembrane region" description="Helical" evidence="6">
    <location>
        <begin position="232"/>
        <end position="252"/>
    </location>
</feature>
<feature type="transmembrane region" description="Helical" evidence="6">
    <location>
        <begin position="90"/>
        <end position="113"/>
    </location>
</feature>
<feature type="transmembrane region" description="Helical" evidence="6">
    <location>
        <begin position="9"/>
        <end position="31"/>
    </location>
</feature>
<dbReference type="PANTHER" id="PTHR30250:SF29">
    <property type="entry name" value="POLYSACCHARIDE BIOSYNTHESIS PROTEIN C-TERMINAL DOMAIN-CONTAINING PROTEIN"/>
    <property type="match status" value="1"/>
</dbReference>
<evidence type="ECO:0000313" key="8">
    <source>
        <dbReference type="Proteomes" id="UP000595691"/>
    </source>
</evidence>
<feature type="transmembrane region" description="Helical" evidence="6">
    <location>
        <begin position="390"/>
        <end position="406"/>
    </location>
</feature>
<evidence type="ECO:0000313" key="7">
    <source>
        <dbReference type="EMBL" id="QQZ11351.1"/>
    </source>
</evidence>
<proteinExistence type="predicted"/>
<feature type="transmembrane region" description="Helical" evidence="6">
    <location>
        <begin position="167"/>
        <end position="185"/>
    </location>
</feature>
<dbReference type="PANTHER" id="PTHR30250">
    <property type="entry name" value="PST FAMILY PREDICTED COLANIC ACID TRANSPORTER"/>
    <property type="match status" value="1"/>
</dbReference>
<dbReference type="InterPro" id="IPR024923">
    <property type="entry name" value="PG_synth_SpoVB"/>
</dbReference>
<feature type="transmembrane region" description="Helical" evidence="6">
    <location>
        <begin position="125"/>
        <end position="146"/>
    </location>
</feature>
<dbReference type="Pfam" id="PF01943">
    <property type="entry name" value="Polysacc_synt"/>
    <property type="match status" value="1"/>
</dbReference>
<dbReference type="PIRSF" id="PIRSF038958">
    <property type="entry name" value="PG_synth_SpoVB"/>
    <property type="match status" value="1"/>
</dbReference>
<dbReference type="Proteomes" id="UP000595691">
    <property type="component" value="Chromosome"/>
</dbReference>
<comment type="subcellular location">
    <subcellularLocation>
        <location evidence="1">Cell membrane</location>
        <topology evidence="1">Multi-pass membrane protein</topology>
    </subcellularLocation>
</comment>
<dbReference type="CDD" id="cd13124">
    <property type="entry name" value="MATE_SpoVB_like"/>
    <property type="match status" value="1"/>
</dbReference>
<feature type="transmembrane region" description="Helical" evidence="6">
    <location>
        <begin position="358"/>
        <end position="378"/>
    </location>
</feature>
<reference evidence="7 8" key="1">
    <citation type="submission" date="2020-11" db="EMBL/GenBank/DDBJ databases">
        <title>Taxonomic evaluation of the Bacillus sporothermodurans group of bacteria based on whole genome sequences.</title>
        <authorList>
            <person name="Fiedler G."/>
            <person name="Herbstmann A.-D."/>
            <person name="Doll E."/>
            <person name="Wenning M."/>
            <person name="Brinks E."/>
            <person name="Kabisch J."/>
            <person name="Breitenwieser F."/>
            <person name="Lappann M."/>
            <person name="Boehnlein C."/>
            <person name="Franz C."/>
        </authorList>
    </citation>
    <scope>NUCLEOTIDE SEQUENCE [LARGE SCALE GENOMIC DNA]</scope>
    <source>
        <strain evidence="7 8">JCM 19841</strain>
    </source>
</reference>
<keyword evidence="2" id="KW-1003">Cell membrane</keyword>
<feature type="transmembrane region" description="Helical" evidence="6">
    <location>
        <begin position="315"/>
        <end position="338"/>
    </location>
</feature>
<evidence type="ECO:0000256" key="6">
    <source>
        <dbReference type="SAM" id="Phobius"/>
    </source>
</evidence>
<keyword evidence="5 6" id="KW-0472">Membrane</keyword>
<keyword evidence="4 6" id="KW-1133">Transmembrane helix</keyword>
<dbReference type="InterPro" id="IPR050833">
    <property type="entry name" value="Poly_Biosynth_Transport"/>
</dbReference>
<dbReference type="InterPro" id="IPR002797">
    <property type="entry name" value="Polysacc_synth"/>
</dbReference>
<feature type="transmembrane region" description="Helical" evidence="6">
    <location>
        <begin position="51"/>
        <end position="69"/>
    </location>
</feature>
<feature type="transmembrane region" description="Helical" evidence="6">
    <location>
        <begin position="476"/>
        <end position="496"/>
    </location>
</feature>
<sequence>MVPFDNSRVLIKGAFILTIAATITKVLSAVYRVPFQNIVGDIGFYIYQQVYPIYGLAIALTTYGFPVIISKLVAEAETTKEMDSRQIAHTSFLLLGIFGLFTFLLVFFGSNFIAGWMGDRQLTPLIKIVSFSFLLVPFISTIRGYFQGKGNMIPTAISQVQEQLIRVIFILLLATVLVKNGSSLYKVGSGTVLSSIIGSLAALLTLFIFYSRHKSSNVKLTTSSVTFIAKNLLIQGTAICISGALLILLQFVDSLNIYSLLIKSGVEIDQAKELKGIFDRGQPLIQLGTVVATSFSLTLVPALTSSRTSIRETNFFDKIGLAIKISVIVGLGAAVGIICIMEPTNIMLFSNNDGTSVLQVFSIAILFGSMILTMSGILQGIGCMKDSAKYVLIGVLVKYLGNYIFIPKYETMGASFSTIIALFLILVLCIYKLKKMGIPLLSYLFYAKIIVSAFFMAFILYLWTAVFSYFNLTSRGWSTINALGGVMVGGIVYIFMVRGLKLLNEKELESIPFGKYFIHTKKN</sequence>
<protein>
    <submittedName>
        <fullName evidence="7">Polysaccharide biosynthesis protein</fullName>
    </submittedName>
</protein>
<keyword evidence="8" id="KW-1185">Reference proteome</keyword>
<evidence type="ECO:0000256" key="1">
    <source>
        <dbReference type="ARBA" id="ARBA00004651"/>
    </source>
</evidence>
<name>A0ABX7E7W7_9BACI</name>
<evidence type="ECO:0000256" key="3">
    <source>
        <dbReference type="ARBA" id="ARBA00022692"/>
    </source>
</evidence>
<feature type="transmembrane region" description="Helical" evidence="6">
    <location>
        <begin position="443"/>
        <end position="470"/>
    </location>
</feature>
<organism evidence="7 8">
    <name type="scientific">Heyndrickxia vini</name>
    <dbReference type="NCBI Taxonomy" id="1476025"/>
    <lineage>
        <taxon>Bacteria</taxon>
        <taxon>Bacillati</taxon>
        <taxon>Bacillota</taxon>
        <taxon>Bacilli</taxon>
        <taxon>Bacillales</taxon>
        <taxon>Bacillaceae</taxon>
        <taxon>Heyndrickxia</taxon>
    </lineage>
</organism>
<keyword evidence="3 6" id="KW-0812">Transmembrane</keyword>
<feature type="transmembrane region" description="Helical" evidence="6">
    <location>
        <begin position="191"/>
        <end position="211"/>
    </location>
</feature>
<accession>A0ABX7E7W7</accession>
<feature type="transmembrane region" description="Helical" evidence="6">
    <location>
        <begin position="284"/>
        <end position="303"/>
    </location>
</feature>
<evidence type="ECO:0000256" key="5">
    <source>
        <dbReference type="ARBA" id="ARBA00023136"/>
    </source>
</evidence>
<gene>
    <name evidence="7" type="ORF">I5776_00320</name>
</gene>
<dbReference type="EMBL" id="CP065425">
    <property type="protein sequence ID" value="QQZ11351.1"/>
    <property type="molecule type" value="Genomic_DNA"/>
</dbReference>
<feature type="transmembrane region" description="Helical" evidence="6">
    <location>
        <begin position="412"/>
        <end position="431"/>
    </location>
</feature>
<evidence type="ECO:0000256" key="4">
    <source>
        <dbReference type="ARBA" id="ARBA00022989"/>
    </source>
</evidence>
<evidence type="ECO:0000256" key="2">
    <source>
        <dbReference type="ARBA" id="ARBA00022475"/>
    </source>
</evidence>